<evidence type="ECO:0000256" key="1">
    <source>
        <dbReference type="SAM" id="MobiDB-lite"/>
    </source>
</evidence>
<sequence>MSVFPSQTLAVFHDDEEWLSRLIADTQALEEFPSSAFIDRFLKDRYCDTLSCWTEWIAQAEAYGFIIPREISFIQSYDVPSSASTKTRLPARLSESFVRAITILLNVSRYTAIELTTTALAMSSVDITTDEFEAGLDLILKVVECYHRQRIARLGLLTELLRIEQAASSEDVEHSQAHSTLSRSKAKGIVQQLEPFNLFAILLMAAYSQEDREVPSTSLSRPQREALQTNEQDAFGYLYEVLRQLVRPARSSPGENSELDASSLMFAGIGREAVSAAISAFSQNLENVNNVDILCLLAAITTQNSPIMTQQFWVDWSVYTKMSEERPLCVLMDRAHQLAQRNCPLPFLRMVTSIVSTSESVRVVLEDFVPPNLFSQALLSKEKNEDLLVVVLECVRVLAHHASSASARLLLCRGIDPKLLCQAVLESASENAGAAGMQALSVLLQDNAEWTRVIADSFHWIVGESWKHLVFRGNLTAGAAAQFLSRLFRNMTAVFFAPDTKETFVFSFLSCFYQALMPLVSLLSSSVPMLSKPALVGQKQLTYKSAISIMECVHTTLQYAGPMEALHPSVAVAQAVSDFRWNIISSIPGKSIIFYATLPVSLSIARFLDEEIRDAHLIRLKRDPNSFQIWIATASMNPLSNGEFQSLIMESLENSDLLSFDFSDMAFQEGDTLKMPIQAASTAITLLSMWCSVVDSRRQRNSEAVDTEYPHVLLSERGDLPHLSPTTSRAVTTVWNAASISYAELFTRYVQIQALSDDDASISEKGMNLLVVLSERAALLKDDSFFRTVLDSRSLSAKLGKQIELLSRFEGDCDDKIFTFSFAILAHCARFNLEGVTKVLPSSSMKTMQKFIQDTCSNLLKLKQQGAGSSATQNQLDIATGCLQLVLSLRRAGSCIGMNNPHEFYACVVRDLLGFLSVCVPSEDDSPCAGLLTNFRRLALDLIALELSILPAHHMGEQRIKLFSEFNAVFGRDLSGLVTLSRYYLELRHLDQLFQVYNCYFGEFDIVPGKSVEQIMGYFANKTGKLCQESFDISFASSWLAAFRSEKSITLNDLALTYSRFLGENYLLVSWKSLLTFVAIQEDVIGRGPQQSHVLGVHMKLETLTTMLRNLEAMERIQPDLLRDTKHRVVTTLSFLSFHCSQGGEDWADIIRLVTNCCRKIVQGTSYVSATDAFAGVEQLLAYAATLLNEVHPVFANSSETDILISLADIACQIVEMISRYHMSSGDHGSHLHCLTVCISVLAALIIQEEPPNMLWRGESEFSERIFQLLKEYDVIQNLAARISFAVTNDGSSTDQDVTSPCDSTHLVLALLSKIASIGDADMLSLLVGSELARLLPKPVHFSIHSVGCFSMRGYIAKAKSSQKGSRDETQLSRNPRSLEQGRDDPLHKVWRASITFLAAGLRSATAQDCDEVTRERYVILALDFLTANAETIRTCLKQCSSILFDQEYPVLTMTLLEEAGLILSLAGELCSNDTLKTFQRKYRSLYNMFLNFCKTLLVSLSSFICSSSTSRELFRCIDEVEDADTMALDSISHISDLGILFFTLAGGISNARHEAIRHSHFASRCSAPVTPDDVSKQASFPPGFESDARLRTNSDPNSLYSLERNCREAVNNTFSLQMELQAARVLCHVVHILLRAHPAATSLVMLLGDAHHDAMQIIREGSHVALQVDPRSPTITLAEIVRCDTVNRRWEVCSWQKGSSIYSVVSRKQIVGVEDVSLRQAILDSAPAPRSSAELAKSVGAASLGHLILALRWCRYSDIVEDGYPVAKRLAELCTFLLTTEISMHRESGTFLSTETLCLQLMDLYGEEEEFATLLKDFLGPLSEDRRGQLQSILDREVWSMAREQLYDEIHEATLRMQQHVHGRGHSSVAPISPRKYEFQQ</sequence>
<dbReference type="OrthoDB" id="49678at2759"/>
<dbReference type="EMBL" id="BDSP01000134">
    <property type="protein sequence ID" value="GAX19073.1"/>
    <property type="molecule type" value="Genomic_DNA"/>
</dbReference>
<organism evidence="2 3">
    <name type="scientific">Fistulifera solaris</name>
    <name type="common">Oleaginous diatom</name>
    <dbReference type="NCBI Taxonomy" id="1519565"/>
    <lineage>
        <taxon>Eukaryota</taxon>
        <taxon>Sar</taxon>
        <taxon>Stramenopiles</taxon>
        <taxon>Ochrophyta</taxon>
        <taxon>Bacillariophyta</taxon>
        <taxon>Bacillariophyceae</taxon>
        <taxon>Bacillariophycidae</taxon>
        <taxon>Naviculales</taxon>
        <taxon>Naviculaceae</taxon>
        <taxon>Fistulifera</taxon>
    </lineage>
</organism>
<reference evidence="2 3" key="1">
    <citation type="journal article" date="2015" name="Plant Cell">
        <title>Oil accumulation by the oleaginous diatom Fistulifera solaris as revealed by the genome and transcriptome.</title>
        <authorList>
            <person name="Tanaka T."/>
            <person name="Maeda Y."/>
            <person name="Veluchamy A."/>
            <person name="Tanaka M."/>
            <person name="Abida H."/>
            <person name="Marechal E."/>
            <person name="Bowler C."/>
            <person name="Muto M."/>
            <person name="Sunaga Y."/>
            <person name="Tanaka M."/>
            <person name="Yoshino T."/>
            <person name="Taniguchi T."/>
            <person name="Fukuda Y."/>
            <person name="Nemoto M."/>
            <person name="Matsumoto M."/>
            <person name="Wong P.S."/>
            <person name="Aburatani S."/>
            <person name="Fujibuchi W."/>
        </authorList>
    </citation>
    <scope>NUCLEOTIDE SEQUENCE [LARGE SCALE GENOMIC DNA]</scope>
    <source>
        <strain evidence="2 3">JPCC DA0580</strain>
    </source>
</reference>
<keyword evidence="3" id="KW-1185">Reference proteome</keyword>
<evidence type="ECO:0000313" key="2">
    <source>
        <dbReference type="EMBL" id="GAX19073.1"/>
    </source>
</evidence>
<feature type="region of interest" description="Disordered" evidence="1">
    <location>
        <begin position="1361"/>
        <end position="1383"/>
    </location>
</feature>
<comment type="caution">
    <text evidence="2">The sequence shown here is derived from an EMBL/GenBank/DDBJ whole genome shotgun (WGS) entry which is preliminary data.</text>
</comment>
<protein>
    <submittedName>
        <fullName evidence="2">Uncharacterized protein</fullName>
    </submittedName>
</protein>
<proteinExistence type="predicted"/>
<gene>
    <name evidence="2" type="ORF">FisN_3Lh008</name>
</gene>
<dbReference type="InParanoid" id="A0A1Z5JYG2"/>
<accession>A0A1Z5JYG2</accession>
<name>A0A1Z5JYG2_FISSO</name>
<evidence type="ECO:0000313" key="3">
    <source>
        <dbReference type="Proteomes" id="UP000198406"/>
    </source>
</evidence>
<dbReference type="Proteomes" id="UP000198406">
    <property type="component" value="Unassembled WGS sequence"/>
</dbReference>